<dbReference type="InParanoid" id="D3BRX7"/>
<sequence>MKIITLVVSIIFIVGTCLSTELVHFQPYSPSDTHCSNGISGFGFIIPMDICVGNSDLVDLPGSYFVKQWNSTAVMLYTYINIYFKTDCSGNPTSEFPYLMDTCNYDQYEGSFDETNYRYVPSNVSSDTGPTADVPPGSILYSVFDKSCENVESFYYITNNTVIGPNTDIPMTYYCTAENNIPMQDTCYKGKCQSYSLQSKCGSFENSITVSCT</sequence>
<name>D3BRX7_HETP5</name>
<feature type="chain" id="PRO_5003042719" evidence="1">
    <location>
        <begin position="20"/>
        <end position="213"/>
    </location>
</feature>
<dbReference type="PANTHER" id="PTHR33576">
    <property type="entry name" value="CARBOHYDRATE BINDING DOMAIN-CONTAINING PROTEIN-RELATED"/>
    <property type="match status" value="1"/>
</dbReference>
<keyword evidence="3" id="KW-1185">Reference proteome</keyword>
<accession>D3BRX7</accession>
<reference evidence="2 3" key="1">
    <citation type="journal article" date="2011" name="Genome Res.">
        <title>Phylogeny-wide analysis of social amoeba genomes highlights ancient origins for complex intercellular communication.</title>
        <authorList>
            <person name="Heidel A.J."/>
            <person name="Lawal H.M."/>
            <person name="Felder M."/>
            <person name="Schilde C."/>
            <person name="Helps N.R."/>
            <person name="Tunggal B."/>
            <person name="Rivero F."/>
            <person name="John U."/>
            <person name="Schleicher M."/>
            <person name="Eichinger L."/>
            <person name="Platzer M."/>
            <person name="Noegel A.A."/>
            <person name="Schaap P."/>
            <person name="Gloeckner G."/>
        </authorList>
    </citation>
    <scope>NUCLEOTIDE SEQUENCE [LARGE SCALE GENOMIC DNA]</scope>
    <source>
        <strain evidence="3">ATCC 26659 / Pp 5 / PN500</strain>
    </source>
</reference>
<organism evidence="2 3">
    <name type="scientific">Heterostelium pallidum (strain ATCC 26659 / Pp 5 / PN500)</name>
    <name type="common">Cellular slime mold</name>
    <name type="synonym">Polysphondylium pallidum</name>
    <dbReference type="NCBI Taxonomy" id="670386"/>
    <lineage>
        <taxon>Eukaryota</taxon>
        <taxon>Amoebozoa</taxon>
        <taxon>Evosea</taxon>
        <taxon>Eumycetozoa</taxon>
        <taxon>Dictyostelia</taxon>
        <taxon>Acytosteliales</taxon>
        <taxon>Acytosteliaceae</taxon>
        <taxon>Heterostelium</taxon>
    </lineage>
</organism>
<protein>
    <submittedName>
        <fullName evidence="2">Uncharacterized protein</fullName>
    </submittedName>
</protein>
<dbReference type="AlphaFoldDB" id="D3BRX7"/>
<dbReference type="Proteomes" id="UP000001396">
    <property type="component" value="Unassembled WGS sequence"/>
</dbReference>
<keyword evidence="1" id="KW-0732">Signal</keyword>
<gene>
    <name evidence="2" type="ORF">PPL_10767</name>
</gene>
<evidence type="ECO:0000313" key="2">
    <source>
        <dbReference type="EMBL" id="EFA75714.1"/>
    </source>
</evidence>
<dbReference type="GeneID" id="31366236"/>
<dbReference type="EMBL" id="ADBJ01000051">
    <property type="protein sequence ID" value="EFA75714.1"/>
    <property type="molecule type" value="Genomic_DNA"/>
</dbReference>
<dbReference type="OMA" id="AFINFIP"/>
<evidence type="ECO:0000313" key="3">
    <source>
        <dbReference type="Proteomes" id="UP000001396"/>
    </source>
</evidence>
<dbReference type="RefSeq" id="XP_020427848.1">
    <property type="nucleotide sequence ID" value="XM_020581532.1"/>
</dbReference>
<dbReference type="Pfam" id="PF11912">
    <property type="entry name" value="CfaA_B_C"/>
    <property type="match status" value="1"/>
</dbReference>
<comment type="caution">
    <text evidence="2">The sequence shown here is derived from an EMBL/GenBank/DDBJ whole genome shotgun (WGS) entry which is preliminary data.</text>
</comment>
<proteinExistence type="predicted"/>
<feature type="signal peptide" evidence="1">
    <location>
        <begin position="1"/>
        <end position="19"/>
    </location>
</feature>
<dbReference type="InterPro" id="IPR021837">
    <property type="entry name" value="CfaA/B/C"/>
</dbReference>
<evidence type="ECO:0000256" key="1">
    <source>
        <dbReference type="SAM" id="SignalP"/>
    </source>
</evidence>